<protein>
    <submittedName>
        <fullName evidence="2">Uncharacterized protein</fullName>
    </submittedName>
</protein>
<sequence>MSSVLSDPASVLAPTLGALEFGVLLSTLLYGAAFVQTVNYFQGPFTSDHASIKLMVIFVWIIETIHTGLLWASLYNKTIENFADLEALAQVHWTIGLSVPITNLIVCSVQGFFAHRVSVLSKNPYYFTFAIPVLLLRLGLGITCAITTHSATFAVYIVKFRWLVVTTLAVGAVIDIINTTALLLCLRQGGAGQNESEVRFNSGETESSRTRADHRVLEPHTLEIQVDITNSAALSEAVELQSIDLKQNKL</sequence>
<comment type="caution">
    <text evidence="2">The sequence shown here is derived from an EMBL/GenBank/DDBJ whole genome shotgun (WGS) entry which is preliminary data.</text>
</comment>
<feature type="transmembrane region" description="Helical" evidence="1">
    <location>
        <begin position="12"/>
        <end position="33"/>
    </location>
</feature>
<dbReference type="EMBL" id="JAACJM010000124">
    <property type="protein sequence ID" value="KAF5344493.1"/>
    <property type="molecule type" value="Genomic_DNA"/>
</dbReference>
<feature type="transmembrane region" description="Helical" evidence="1">
    <location>
        <begin position="160"/>
        <end position="186"/>
    </location>
</feature>
<dbReference type="Proteomes" id="UP000559256">
    <property type="component" value="Unassembled WGS sequence"/>
</dbReference>
<accession>A0A8H5CN32</accession>
<evidence type="ECO:0000256" key="1">
    <source>
        <dbReference type="SAM" id="Phobius"/>
    </source>
</evidence>
<evidence type="ECO:0000313" key="2">
    <source>
        <dbReference type="EMBL" id="KAF5344493.1"/>
    </source>
</evidence>
<gene>
    <name evidence="2" type="ORF">D9758_014153</name>
</gene>
<feature type="transmembrane region" description="Helical" evidence="1">
    <location>
        <begin position="125"/>
        <end position="148"/>
    </location>
</feature>
<keyword evidence="3" id="KW-1185">Reference proteome</keyword>
<dbReference type="PANTHER" id="PTHR40465:SF1">
    <property type="entry name" value="DUF6534 DOMAIN-CONTAINING PROTEIN"/>
    <property type="match status" value="1"/>
</dbReference>
<keyword evidence="1" id="KW-1133">Transmembrane helix</keyword>
<name>A0A8H5CN32_9AGAR</name>
<keyword evidence="1" id="KW-0812">Transmembrane</keyword>
<organism evidence="2 3">
    <name type="scientific">Tetrapyrgos nigripes</name>
    <dbReference type="NCBI Taxonomy" id="182062"/>
    <lineage>
        <taxon>Eukaryota</taxon>
        <taxon>Fungi</taxon>
        <taxon>Dikarya</taxon>
        <taxon>Basidiomycota</taxon>
        <taxon>Agaricomycotina</taxon>
        <taxon>Agaricomycetes</taxon>
        <taxon>Agaricomycetidae</taxon>
        <taxon>Agaricales</taxon>
        <taxon>Marasmiineae</taxon>
        <taxon>Marasmiaceae</taxon>
        <taxon>Tetrapyrgos</taxon>
    </lineage>
</organism>
<evidence type="ECO:0000313" key="3">
    <source>
        <dbReference type="Proteomes" id="UP000559256"/>
    </source>
</evidence>
<dbReference type="OrthoDB" id="3231781at2759"/>
<keyword evidence="1" id="KW-0472">Membrane</keyword>
<dbReference type="PANTHER" id="PTHR40465">
    <property type="entry name" value="CHROMOSOME 1, WHOLE GENOME SHOTGUN SEQUENCE"/>
    <property type="match status" value="1"/>
</dbReference>
<proteinExistence type="predicted"/>
<dbReference type="AlphaFoldDB" id="A0A8H5CN32"/>
<feature type="transmembrane region" description="Helical" evidence="1">
    <location>
        <begin position="54"/>
        <end position="73"/>
    </location>
</feature>
<feature type="transmembrane region" description="Helical" evidence="1">
    <location>
        <begin position="93"/>
        <end position="113"/>
    </location>
</feature>
<reference evidence="2 3" key="1">
    <citation type="journal article" date="2020" name="ISME J.">
        <title>Uncovering the hidden diversity of litter-decomposition mechanisms in mushroom-forming fungi.</title>
        <authorList>
            <person name="Floudas D."/>
            <person name="Bentzer J."/>
            <person name="Ahren D."/>
            <person name="Johansson T."/>
            <person name="Persson P."/>
            <person name="Tunlid A."/>
        </authorList>
    </citation>
    <scope>NUCLEOTIDE SEQUENCE [LARGE SCALE GENOMIC DNA]</scope>
    <source>
        <strain evidence="2 3">CBS 291.85</strain>
    </source>
</reference>